<evidence type="ECO:0000313" key="2">
    <source>
        <dbReference type="Proteomes" id="UP000517106"/>
    </source>
</evidence>
<dbReference type="InterPro" id="IPR006901">
    <property type="entry name" value="TrmK"/>
</dbReference>
<dbReference type="PANTHER" id="PTHR38451:SF1">
    <property type="entry name" value="TRNA (ADENINE(22)-N(1))-METHYLTRANSFERASE"/>
    <property type="match status" value="1"/>
</dbReference>
<accession>A0A7W3UJX3</accession>
<keyword evidence="1" id="KW-0489">Methyltransferase</keyword>
<dbReference type="Gene3D" id="3.40.50.150">
    <property type="entry name" value="Vaccinia Virus protein VP39"/>
    <property type="match status" value="1"/>
</dbReference>
<dbReference type="PIRSF" id="PIRSF018637">
    <property type="entry name" value="TrmK"/>
    <property type="match status" value="1"/>
</dbReference>
<keyword evidence="2" id="KW-1185">Reference proteome</keyword>
<comment type="caution">
    <text evidence="1">The sequence shown here is derived from an EMBL/GenBank/DDBJ whole genome shotgun (WGS) entry which is preliminary data.</text>
</comment>
<name>A0A7W3UJX3_9LACO</name>
<protein>
    <submittedName>
        <fullName evidence="1">tRNA (Adenine-N(1))-methyltransferase</fullName>
    </submittedName>
</protein>
<sequence>MVFVDEKHLSVRLTNVASLVPINARVADIGSDHAYLPAALVLDGKIKYAVAGEVVRGPYENAVREIHAHHLEDNIIPRLADGLAAITAGDKIDTITIAGMGGSLIVSILENGKDKLKGVKRLILQPNVGESQLRQWLMDNRYQIMTEKIVEEDGHIYEIIVAEPSVVPFRYSQYELDFGPFLLENKGPVFTQKWNEYICREEKVINQMKQAQKIPVKKIAQLRKHLEVVKEAIADDNWN</sequence>
<evidence type="ECO:0000313" key="1">
    <source>
        <dbReference type="EMBL" id="MBB1096922.1"/>
    </source>
</evidence>
<dbReference type="SUPFAM" id="SSF53335">
    <property type="entry name" value="S-adenosyl-L-methionine-dependent methyltransferases"/>
    <property type="match status" value="1"/>
</dbReference>
<dbReference type="PANTHER" id="PTHR38451">
    <property type="entry name" value="TRNA (ADENINE(22)-N(1))-METHYLTRANSFERASE"/>
    <property type="match status" value="1"/>
</dbReference>
<dbReference type="Gene3D" id="1.10.287.1890">
    <property type="match status" value="1"/>
</dbReference>
<dbReference type="AlphaFoldDB" id="A0A7W3UJX3"/>
<dbReference type="Pfam" id="PF04816">
    <property type="entry name" value="TrmK"/>
    <property type="match status" value="1"/>
</dbReference>
<dbReference type="InterPro" id="IPR029063">
    <property type="entry name" value="SAM-dependent_MTases_sf"/>
</dbReference>
<reference evidence="1 2" key="1">
    <citation type="submission" date="2020-07" db="EMBL/GenBank/DDBJ databases">
        <title>Description of Limosilactobacillus balticus sp. nov., Limosilactobacillus agrestis sp. nov., Limosilactobacillus albertensis sp. nov., Limosilactobacillus rudii sp. nov., Limosilactobacillus fastidiosus sp. nov., five novel Limosilactobacillus species isolated from the vertebrate gastrointestinal tract, and proposal of 6 subspecies of Limosilactobacillus reuteri adapted to the gastrointestinal tract of specific vertebrate hosts.</title>
        <authorList>
            <person name="Li F."/>
            <person name="Cheng C."/>
            <person name="Zheng J."/>
            <person name="Quevedo R.M."/>
            <person name="Li J."/>
            <person name="Roos S."/>
            <person name="Gaenzle M.G."/>
            <person name="Walter J."/>
        </authorList>
    </citation>
    <scope>NUCLEOTIDE SEQUENCE [LARGE SCALE GENOMIC DNA]</scope>
    <source>
        <strain evidence="1 2">STM2_1</strain>
    </source>
</reference>
<dbReference type="GO" id="GO:0032259">
    <property type="term" value="P:methylation"/>
    <property type="evidence" value="ECO:0007669"/>
    <property type="project" value="UniProtKB-KW"/>
</dbReference>
<dbReference type="Proteomes" id="UP000517106">
    <property type="component" value="Unassembled WGS sequence"/>
</dbReference>
<gene>
    <name evidence="1" type="ORF">H5S09_03015</name>
</gene>
<proteinExistence type="predicted"/>
<dbReference type="GO" id="GO:0160105">
    <property type="term" value="F:tRNA (adenine(22)-N1)-methyltransferase activity"/>
    <property type="evidence" value="ECO:0007669"/>
    <property type="project" value="InterPro"/>
</dbReference>
<keyword evidence="1" id="KW-0808">Transferase</keyword>
<dbReference type="EMBL" id="JACIVA010000038">
    <property type="protein sequence ID" value="MBB1096922.1"/>
    <property type="molecule type" value="Genomic_DNA"/>
</dbReference>
<organism evidence="1 2">
    <name type="scientific">Limosilactobacillus rudii</name>
    <dbReference type="NCBI Taxonomy" id="2759755"/>
    <lineage>
        <taxon>Bacteria</taxon>
        <taxon>Bacillati</taxon>
        <taxon>Bacillota</taxon>
        <taxon>Bacilli</taxon>
        <taxon>Lactobacillales</taxon>
        <taxon>Lactobacillaceae</taxon>
        <taxon>Limosilactobacillus</taxon>
    </lineage>
</organism>